<accession>A0A380N174</accession>
<dbReference type="Proteomes" id="UP000254601">
    <property type="component" value="Unassembled WGS sequence"/>
</dbReference>
<sequence>MSNGNDNLSLRLNRAESWLKKAENAEDEDTRFIALWIAFNAAYACDVGIVAGDKNHLRQFLTQIVALDEAHIIYDLIWQRFPKNIRVLLDNKYVFQPFWDFHNGKIQEKVWLEDFAAEKDKVKKALAQQDTDLVLFIIFDRIYTLHNQIIHGGASFSSSVNRPQVRDCSEILAIFVPLMIDIMKKNLQRDWGKPFYPLIKEQE</sequence>
<protein>
    <submittedName>
        <fullName evidence="1">Uncharacterized protein</fullName>
    </submittedName>
</protein>
<evidence type="ECO:0000313" key="1">
    <source>
        <dbReference type="EMBL" id="SUO97883.1"/>
    </source>
</evidence>
<keyword evidence="2" id="KW-1185">Reference proteome</keyword>
<dbReference type="EMBL" id="UHIC01000001">
    <property type="protein sequence ID" value="SUO97883.1"/>
    <property type="molecule type" value="Genomic_DNA"/>
</dbReference>
<name>A0A380N174_9GAMM</name>
<gene>
    <name evidence="1" type="ORF">NCTC13337_02668</name>
</gene>
<proteinExistence type="predicted"/>
<organism evidence="1 2">
    <name type="scientific">Suttonella ornithocola</name>
    <dbReference type="NCBI Taxonomy" id="279832"/>
    <lineage>
        <taxon>Bacteria</taxon>
        <taxon>Pseudomonadati</taxon>
        <taxon>Pseudomonadota</taxon>
        <taxon>Gammaproteobacteria</taxon>
        <taxon>Cardiobacteriales</taxon>
        <taxon>Cardiobacteriaceae</taxon>
        <taxon>Suttonella</taxon>
    </lineage>
</organism>
<dbReference type="RefSeq" id="WP_211268101.1">
    <property type="nucleotide sequence ID" value="NZ_LWHB01000088.1"/>
</dbReference>
<dbReference type="AlphaFoldDB" id="A0A380N174"/>
<reference evidence="1 2" key="1">
    <citation type="submission" date="2018-06" db="EMBL/GenBank/DDBJ databases">
        <authorList>
            <consortium name="Pathogen Informatics"/>
            <person name="Doyle S."/>
        </authorList>
    </citation>
    <scope>NUCLEOTIDE SEQUENCE [LARGE SCALE GENOMIC DNA]</scope>
    <source>
        <strain evidence="1 2">NCTC13337</strain>
    </source>
</reference>
<evidence type="ECO:0000313" key="2">
    <source>
        <dbReference type="Proteomes" id="UP000254601"/>
    </source>
</evidence>